<keyword evidence="3" id="KW-1185">Reference proteome</keyword>
<comment type="caution">
    <text evidence="2">The sequence shown here is derived from an EMBL/GenBank/DDBJ whole genome shotgun (WGS) entry which is preliminary data.</text>
</comment>
<feature type="domain" description="OTU" evidence="1">
    <location>
        <begin position="531"/>
        <end position="666"/>
    </location>
</feature>
<dbReference type="STRING" id="337451.A0A3S3N5W7"/>
<dbReference type="Proteomes" id="UP000283530">
    <property type="component" value="Unassembled WGS sequence"/>
</dbReference>
<evidence type="ECO:0000313" key="3">
    <source>
        <dbReference type="Proteomes" id="UP000283530"/>
    </source>
</evidence>
<sequence length="719" mass="82835">MSKNMVRPKEILDTLKQRCDLNASTIKTIYNARHRFKVAERAGRTQMQQLFAQLVEHKYIEWHRKCDDTETITDLFWTHPTSLDLLRAFPHVLIMDCTYKTNRYQMPLLEIVGVTSTDMTFSACFAYLQYDREDNYAWALGILRSVIGEGDLPSVIVTDREMALMKAISTVFSGATQFLCRWHINRNVLVKCKKLFETKEKLDRFIMSWNMLVSSSSEEQYIWQLAMLNKEFNTYPEALEYVRCSWLDSYKDRFVAAWTDRSMHFGNTTTNRAEGSHAQLKRQLGSSQGTFESSWTKIHNLLELQHTNIKASFEKSKIVVQDNFKSSEFKELRGNISISALEKILAETKRANSVGIDQDACGCVIRHTHGLPCAHEIAEYNREGRPIPLDCIHPHWCKLDMLATATPKSSSMELDCIPELKLIAQRFKEYDSSRKLQLLNKLRELAVPESTFLIKPEVDTSTRRDHCAFELVQSGQDSYSPVAIGATAVSSGSSLQHKPKRIQKQKVIRTRSLRPISYIDLFPDGLRPYIHHVKDVKADGNCGFRAIAGLMGFGEDEWPHVRKDLLIELHAHVDHYRQLYGTQLRVDELIHTLSYLEDCPPCDRWMTMPEMGHLISSHYNVVLYHLSMEQCLTFLPLRSVPLPKVSRREIAIGFVNQNHFVEVFLVPGHPTPPIATNWQRYHHSCAQGWESAYQSRIQHFTEIVSPDVTTCETETIELN</sequence>
<dbReference type="InterPro" id="IPR052579">
    <property type="entry name" value="Zinc_finger_SWIM"/>
</dbReference>
<proteinExistence type="predicted"/>
<dbReference type="Pfam" id="PF10551">
    <property type="entry name" value="MULE"/>
    <property type="match status" value="1"/>
</dbReference>
<name>A0A3S3N5W7_9MAGN</name>
<dbReference type="CDD" id="cd22744">
    <property type="entry name" value="OTU"/>
    <property type="match status" value="1"/>
</dbReference>
<accession>A0A3S3N5W7</accession>
<dbReference type="Gene3D" id="3.90.70.80">
    <property type="match status" value="1"/>
</dbReference>
<dbReference type="InterPro" id="IPR003323">
    <property type="entry name" value="OTU_dom"/>
</dbReference>
<dbReference type="PROSITE" id="PS50802">
    <property type="entry name" value="OTU"/>
    <property type="match status" value="1"/>
</dbReference>
<dbReference type="InterPro" id="IPR018289">
    <property type="entry name" value="MULE_transposase_dom"/>
</dbReference>
<evidence type="ECO:0000313" key="2">
    <source>
        <dbReference type="EMBL" id="RWR85982.1"/>
    </source>
</evidence>
<organism evidence="2 3">
    <name type="scientific">Cinnamomum micranthum f. kanehirae</name>
    <dbReference type="NCBI Taxonomy" id="337451"/>
    <lineage>
        <taxon>Eukaryota</taxon>
        <taxon>Viridiplantae</taxon>
        <taxon>Streptophyta</taxon>
        <taxon>Embryophyta</taxon>
        <taxon>Tracheophyta</taxon>
        <taxon>Spermatophyta</taxon>
        <taxon>Magnoliopsida</taxon>
        <taxon>Magnoliidae</taxon>
        <taxon>Laurales</taxon>
        <taxon>Lauraceae</taxon>
        <taxon>Cinnamomum</taxon>
    </lineage>
</organism>
<dbReference type="OrthoDB" id="2422440at2759"/>
<dbReference type="AlphaFoldDB" id="A0A3S3N5W7"/>
<dbReference type="PANTHER" id="PTHR31569">
    <property type="entry name" value="SWIM-TYPE DOMAIN-CONTAINING PROTEIN"/>
    <property type="match status" value="1"/>
</dbReference>
<reference evidence="2 3" key="1">
    <citation type="journal article" date="2019" name="Nat. Plants">
        <title>Stout camphor tree genome fills gaps in understanding of flowering plant genome evolution.</title>
        <authorList>
            <person name="Chaw S.M."/>
            <person name="Liu Y.C."/>
            <person name="Wu Y.W."/>
            <person name="Wang H.Y."/>
            <person name="Lin C.I."/>
            <person name="Wu C.S."/>
            <person name="Ke H.M."/>
            <person name="Chang L.Y."/>
            <person name="Hsu C.Y."/>
            <person name="Yang H.T."/>
            <person name="Sudianto E."/>
            <person name="Hsu M.H."/>
            <person name="Wu K.P."/>
            <person name="Wang L.N."/>
            <person name="Leebens-Mack J.H."/>
            <person name="Tsai I.J."/>
        </authorList>
    </citation>
    <scope>NUCLEOTIDE SEQUENCE [LARGE SCALE GENOMIC DNA]</scope>
    <source>
        <strain evidence="3">cv. Chaw 1501</strain>
        <tissue evidence="2">Young leaves</tissue>
    </source>
</reference>
<dbReference type="EMBL" id="QPKB01000005">
    <property type="protein sequence ID" value="RWR85982.1"/>
    <property type="molecule type" value="Genomic_DNA"/>
</dbReference>
<evidence type="ECO:0000259" key="1">
    <source>
        <dbReference type="PROSITE" id="PS50802"/>
    </source>
</evidence>
<protein>
    <submittedName>
        <fullName evidence="2">Protein FAR1-RELATED SEQUENCE 2 isoform X2</fullName>
    </submittedName>
</protein>
<gene>
    <name evidence="2" type="ORF">CKAN_01486300</name>
</gene>
<dbReference type="PANTHER" id="PTHR31569:SF4">
    <property type="entry name" value="SWIM-TYPE DOMAIN-CONTAINING PROTEIN"/>
    <property type="match status" value="1"/>
</dbReference>